<dbReference type="EMBL" id="JACHBU010000002">
    <property type="protein sequence ID" value="MBB6507832.1"/>
    <property type="molecule type" value="Genomic_DNA"/>
</dbReference>
<dbReference type="AlphaFoldDB" id="A0A7X0JJI6"/>
<evidence type="ECO:0000313" key="2">
    <source>
        <dbReference type="EMBL" id="MBB6507832.1"/>
    </source>
</evidence>
<gene>
    <name evidence="2" type="ORF">F4695_001164</name>
</gene>
<dbReference type="Proteomes" id="UP000585437">
    <property type="component" value="Unassembled WGS sequence"/>
</dbReference>
<feature type="chain" id="PRO_5031567376" evidence="1">
    <location>
        <begin position="27"/>
        <end position="134"/>
    </location>
</feature>
<feature type="signal peptide" evidence="1">
    <location>
        <begin position="1"/>
        <end position="26"/>
    </location>
</feature>
<evidence type="ECO:0000256" key="1">
    <source>
        <dbReference type="SAM" id="SignalP"/>
    </source>
</evidence>
<dbReference type="RefSeq" id="WP_184654117.1">
    <property type="nucleotide sequence ID" value="NZ_JACHBU010000002.1"/>
</dbReference>
<evidence type="ECO:0000313" key="3">
    <source>
        <dbReference type="Proteomes" id="UP000585437"/>
    </source>
</evidence>
<accession>A0A7X0JJI6</accession>
<comment type="caution">
    <text evidence="2">The sequence shown here is derived from an EMBL/GenBank/DDBJ whole genome shotgun (WGS) entry which is preliminary data.</text>
</comment>
<protein>
    <submittedName>
        <fullName evidence="2">Uncharacterized protein</fullName>
    </submittedName>
</protein>
<keyword evidence="3" id="KW-1185">Reference proteome</keyword>
<keyword evidence="1" id="KW-0732">Signal</keyword>
<sequence length="134" mass="15248">MKRITATRVFVTVALSTQVLSLPAQAQDDRRFQLERTEQGIVRLDTQTGAMSLCNDTDGELVCRMAPDERAAYEKELDLLEKRVTALEQRLADRPKTFPDDDAVDRSLSIIERFMRGVMSMVREFGGEPQPERT</sequence>
<name>A0A7X0JJI6_9HYPH</name>
<proteinExistence type="predicted"/>
<reference evidence="2 3" key="1">
    <citation type="submission" date="2020-08" db="EMBL/GenBank/DDBJ databases">
        <title>The Agave Microbiome: Exploring the role of microbial communities in plant adaptations to desert environments.</title>
        <authorList>
            <person name="Partida-Martinez L.P."/>
        </authorList>
    </citation>
    <scope>NUCLEOTIDE SEQUENCE [LARGE SCALE GENOMIC DNA]</scope>
    <source>
        <strain evidence="2 3">AS3.12</strain>
    </source>
</reference>
<organism evidence="2 3">
    <name type="scientific">Rhizobium soli</name>
    <dbReference type="NCBI Taxonomy" id="424798"/>
    <lineage>
        <taxon>Bacteria</taxon>
        <taxon>Pseudomonadati</taxon>
        <taxon>Pseudomonadota</taxon>
        <taxon>Alphaproteobacteria</taxon>
        <taxon>Hyphomicrobiales</taxon>
        <taxon>Rhizobiaceae</taxon>
        <taxon>Rhizobium/Agrobacterium group</taxon>
        <taxon>Rhizobium</taxon>
    </lineage>
</organism>